<keyword evidence="12" id="KW-0784">Thiamine biosynthesis</keyword>
<comment type="similarity">
    <text evidence="4">Belongs to the ThiD family.</text>
</comment>
<dbReference type="GO" id="GO:0008902">
    <property type="term" value="F:hydroxymethylpyrimidine kinase activity"/>
    <property type="evidence" value="ECO:0007669"/>
    <property type="project" value="UniProtKB-EC"/>
</dbReference>
<dbReference type="EC" id="2.7.1.49" evidence="5"/>
<dbReference type="InterPro" id="IPR029056">
    <property type="entry name" value="Ribokinase-like"/>
</dbReference>
<dbReference type="eggNOG" id="COG0351">
    <property type="taxonomic scope" value="Bacteria"/>
</dbReference>
<evidence type="ECO:0000256" key="7">
    <source>
        <dbReference type="ARBA" id="ARBA00019161"/>
    </source>
</evidence>
<dbReference type="Proteomes" id="UP000016057">
    <property type="component" value="Unassembled WGS sequence"/>
</dbReference>
<reference evidence="17" key="1">
    <citation type="journal article" date="2013" name="Genome Announc.">
        <title>Draft Genome Sequence of Catellicoccus marimammalium, a Novel Species Commonly Found in Gull Feces.</title>
        <authorList>
            <person name="Weigand M.R."/>
            <person name="Ryu H."/>
            <person name="Bozcek L."/>
            <person name="Konstantinidis K.T."/>
            <person name="Santo Domingo J.W."/>
        </authorList>
    </citation>
    <scope>NUCLEOTIDE SEQUENCE [LARGE SCALE GENOMIC DNA]</scope>
    <source>
        <strain evidence="17">M35/04/3</strain>
    </source>
</reference>
<keyword evidence="11" id="KW-0067">ATP-binding</keyword>
<dbReference type="InterPro" id="IPR004399">
    <property type="entry name" value="HMP/HMP-P_kinase_dom"/>
</dbReference>
<dbReference type="STRING" id="1234409.C683_0093"/>
<organism evidence="17 18">
    <name type="scientific">Catellicoccus marimammalium M35/04/3</name>
    <dbReference type="NCBI Taxonomy" id="1234409"/>
    <lineage>
        <taxon>Bacteria</taxon>
        <taxon>Bacillati</taxon>
        <taxon>Bacillota</taxon>
        <taxon>Bacilli</taxon>
        <taxon>Lactobacillales</taxon>
        <taxon>Enterococcaceae</taxon>
        <taxon>Catellicoccus</taxon>
    </lineage>
</organism>
<dbReference type="Gene3D" id="3.40.1190.20">
    <property type="match status" value="1"/>
</dbReference>
<keyword evidence="8 17" id="KW-0808">Transferase</keyword>
<evidence type="ECO:0000256" key="8">
    <source>
        <dbReference type="ARBA" id="ARBA00022679"/>
    </source>
</evidence>
<dbReference type="EMBL" id="AMYT01000005">
    <property type="protein sequence ID" value="EKU27950.1"/>
    <property type="molecule type" value="Genomic_DNA"/>
</dbReference>
<evidence type="ECO:0000256" key="14">
    <source>
        <dbReference type="ARBA" id="ARBA00042102"/>
    </source>
</evidence>
<dbReference type="Pfam" id="PF08543">
    <property type="entry name" value="Phos_pyr_kin"/>
    <property type="match status" value="1"/>
</dbReference>
<keyword evidence="18" id="KW-1185">Reference proteome</keyword>
<sequence length="264" mass="29239">MINEFPQVMTIAGSDCDGSAGMQADMNTFFAHDVYGISILTSCVAGNSYGIQKAQDLGIDFIEQEFKSIADDFKVRATKTGMLSNDLIINTVVKNLQHYNFGKLVVDPVILTKHGNKLLTDNSFSALKNILIPLADVVTPNFSEAEILTDICIKKEDDMRKVGKLLRNLGAKNVIIKGKHEGSEDVVRDYILLENDDEFWLEHQYVNTTRINGTGDTLSASIVANIAKGKDIKTAITLAHNYTYKCIKNEIEVGHKFGPINHWA</sequence>
<dbReference type="SUPFAM" id="SSF53613">
    <property type="entry name" value="Ribokinase-like"/>
    <property type="match status" value="1"/>
</dbReference>
<comment type="pathway">
    <text evidence="13">Cofactor biosynthesis; thiamine diphosphate biosynthesis; 4-amino-2-methyl-5-diphosphomethylpyrimidine from 5-amino-1-(5-phospho-D-ribosyl)imidazole: step 2/3.</text>
</comment>
<dbReference type="PANTHER" id="PTHR20858:SF17">
    <property type="entry name" value="HYDROXYMETHYLPYRIMIDINE_PHOSPHOMETHYLPYRIMIDINE KINASE THI20-RELATED"/>
    <property type="match status" value="1"/>
</dbReference>
<evidence type="ECO:0000256" key="10">
    <source>
        <dbReference type="ARBA" id="ARBA00022777"/>
    </source>
</evidence>
<accession>K8ZAI9</accession>
<evidence type="ECO:0000256" key="12">
    <source>
        <dbReference type="ARBA" id="ARBA00022977"/>
    </source>
</evidence>
<dbReference type="FunFam" id="3.40.1190.20:FF:000003">
    <property type="entry name" value="Phosphomethylpyrimidine kinase ThiD"/>
    <property type="match status" value="1"/>
</dbReference>
<dbReference type="AlphaFoldDB" id="K8ZAI9"/>
<evidence type="ECO:0000256" key="4">
    <source>
        <dbReference type="ARBA" id="ARBA00009879"/>
    </source>
</evidence>
<evidence type="ECO:0000256" key="9">
    <source>
        <dbReference type="ARBA" id="ARBA00022741"/>
    </source>
</evidence>
<name>K8ZAI9_9ENTE</name>
<evidence type="ECO:0000256" key="15">
    <source>
        <dbReference type="ARBA" id="ARBA00043176"/>
    </source>
</evidence>
<evidence type="ECO:0000313" key="17">
    <source>
        <dbReference type="EMBL" id="EKU27950.1"/>
    </source>
</evidence>
<protein>
    <recommendedName>
        <fullName evidence="7">Hydroxymethylpyrimidine/phosphomethylpyrimidine kinase</fullName>
        <ecNumber evidence="5">2.7.1.49</ecNumber>
        <ecNumber evidence="6">2.7.4.7</ecNumber>
    </recommendedName>
    <alternativeName>
        <fullName evidence="14">Hydroxymethylpyrimidine kinase</fullName>
    </alternativeName>
    <alternativeName>
        <fullName evidence="15">Hydroxymethylpyrimidine phosphate kinase</fullName>
    </alternativeName>
</protein>
<dbReference type="PANTHER" id="PTHR20858">
    <property type="entry name" value="PHOSPHOMETHYLPYRIMIDINE KINASE"/>
    <property type="match status" value="1"/>
</dbReference>
<gene>
    <name evidence="17" type="ORF">C683_0093</name>
</gene>
<evidence type="ECO:0000313" key="18">
    <source>
        <dbReference type="Proteomes" id="UP000016057"/>
    </source>
</evidence>
<evidence type="ECO:0000256" key="5">
    <source>
        <dbReference type="ARBA" id="ARBA00012135"/>
    </source>
</evidence>
<evidence type="ECO:0000256" key="1">
    <source>
        <dbReference type="ARBA" id="ARBA00000151"/>
    </source>
</evidence>
<comment type="catalytic activity">
    <reaction evidence="1">
        <text>4-amino-5-hydroxymethyl-2-methylpyrimidine + ATP = 4-amino-2-methyl-5-(phosphooxymethyl)pyrimidine + ADP + H(+)</text>
        <dbReference type="Rhea" id="RHEA:23096"/>
        <dbReference type="ChEBI" id="CHEBI:15378"/>
        <dbReference type="ChEBI" id="CHEBI:16892"/>
        <dbReference type="ChEBI" id="CHEBI:30616"/>
        <dbReference type="ChEBI" id="CHEBI:58354"/>
        <dbReference type="ChEBI" id="CHEBI:456216"/>
        <dbReference type="EC" id="2.7.1.49"/>
    </reaction>
</comment>
<dbReference type="RefSeq" id="WP_009488148.1">
    <property type="nucleotide sequence ID" value="NZ_AMYT01000005.1"/>
</dbReference>
<evidence type="ECO:0000256" key="11">
    <source>
        <dbReference type="ARBA" id="ARBA00022840"/>
    </source>
</evidence>
<evidence type="ECO:0000256" key="13">
    <source>
        <dbReference type="ARBA" id="ARBA00037917"/>
    </source>
</evidence>
<dbReference type="OrthoDB" id="9810880at2"/>
<comment type="catalytic activity">
    <reaction evidence="2">
        <text>4-amino-2-methyl-5-(phosphooxymethyl)pyrimidine + ATP = 4-amino-2-methyl-5-(diphosphooxymethyl)pyrimidine + ADP</text>
        <dbReference type="Rhea" id="RHEA:19893"/>
        <dbReference type="ChEBI" id="CHEBI:30616"/>
        <dbReference type="ChEBI" id="CHEBI:57841"/>
        <dbReference type="ChEBI" id="CHEBI:58354"/>
        <dbReference type="ChEBI" id="CHEBI:456216"/>
        <dbReference type="EC" id="2.7.4.7"/>
    </reaction>
</comment>
<dbReference type="InterPro" id="IPR013749">
    <property type="entry name" value="PM/HMP-P_kinase-1"/>
</dbReference>
<dbReference type="GO" id="GO:0005829">
    <property type="term" value="C:cytosol"/>
    <property type="evidence" value="ECO:0007669"/>
    <property type="project" value="TreeGrafter"/>
</dbReference>
<dbReference type="GO" id="GO:0009228">
    <property type="term" value="P:thiamine biosynthetic process"/>
    <property type="evidence" value="ECO:0007669"/>
    <property type="project" value="UniProtKB-KW"/>
</dbReference>
<proteinExistence type="inferred from homology"/>
<dbReference type="GO" id="GO:0005524">
    <property type="term" value="F:ATP binding"/>
    <property type="evidence" value="ECO:0007669"/>
    <property type="project" value="UniProtKB-KW"/>
</dbReference>
<evidence type="ECO:0000256" key="2">
    <source>
        <dbReference type="ARBA" id="ARBA00000565"/>
    </source>
</evidence>
<feature type="domain" description="Pyridoxamine kinase/Phosphomethylpyrimidine kinase" evidence="16">
    <location>
        <begin position="15"/>
        <end position="261"/>
    </location>
</feature>
<comment type="pathway">
    <text evidence="3">Cofactor biosynthesis; thiamine diphosphate biosynthesis; 4-amino-2-methyl-5-diphosphomethylpyrimidine from 5-amino-1-(5-phospho-D-ribosyl)imidazole: step 3/3.</text>
</comment>
<keyword evidence="9" id="KW-0547">Nucleotide-binding</keyword>
<comment type="caution">
    <text evidence="17">The sequence shown here is derived from an EMBL/GenBank/DDBJ whole genome shotgun (WGS) entry which is preliminary data.</text>
</comment>
<evidence type="ECO:0000256" key="3">
    <source>
        <dbReference type="ARBA" id="ARBA00004769"/>
    </source>
</evidence>
<dbReference type="EC" id="2.7.4.7" evidence="6"/>
<dbReference type="CDD" id="cd01169">
    <property type="entry name" value="HMPP_kinase"/>
    <property type="match status" value="1"/>
</dbReference>
<dbReference type="NCBIfam" id="TIGR00097">
    <property type="entry name" value="HMP-P_kinase"/>
    <property type="match status" value="1"/>
</dbReference>
<evidence type="ECO:0000256" key="6">
    <source>
        <dbReference type="ARBA" id="ARBA00012963"/>
    </source>
</evidence>
<evidence type="ECO:0000259" key="16">
    <source>
        <dbReference type="Pfam" id="PF08543"/>
    </source>
</evidence>
<dbReference type="GO" id="GO:0008972">
    <property type="term" value="F:phosphomethylpyrimidine kinase activity"/>
    <property type="evidence" value="ECO:0007669"/>
    <property type="project" value="UniProtKB-EC"/>
</dbReference>
<keyword evidence="10 17" id="KW-0418">Kinase</keyword>